<feature type="domain" description="Phage shock protein PspC N-terminal" evidence="2">
    <location>
        <begin position="14"/>
        <end position="65"/>
    </location>
</feature>
<evidence type="ECO:0000313" key="4">
    <source>
        <dbReference type="Proteomes" id="UP000826651"/>
    </source>
</evidence>
<dbReference type="RefSeq" id="WP_223411283.1">
    <property type="nucleotide sequence ID" value="NZ_JAGSHT010000025.1"/>
</dbReference>
<dbReference type="InterPro" id="IPR007168">
    <property type="entry name" value="Phageshock_PspC_N"/>
</dbReference>
<keyword evidence="1" id="KW-0812">Transmembrane</keyword>
<dbReference type="Pfam" id="PF04024">
    <property type="entry name" value="PspC"/>
    <property type="match status" value="1"/>
</dbReference>
<keyword evidence="1" id="KW-1133">Transmembrane helix</keyword>
<dbReference type="Proteomes" id="UP000826651">
    <property type="component" value="Unassembled WGS sequence"/>
</dbReference>
<keyword evidence="1" id="KW-0472">Membrane</keyword>
<feature type="transmembrane region" description="Helical" evidence="1">
    <location>
        <begin position="41"/>
        <end position="64"/>
    </location>
</feature>
<evidence type="ECO:0000256" key="1">
    <source>
        <dbReference type="SAM" id="Phobius"/>
    </source>
</evidence>
<accession>A0ABS7SG02</accession>
<evidence type="ECO:0000313" key="3">
    <source>
        <dbReference type="EMBL" id="MBZ2199277.1"/>
    </source>
</evidence>
<comment type="caution">
    <text evidence="3">The sequence shown here is derived from an EMBL/GenBank/DDBJ whole genome shotgun (WGS) entry which is preliminary data.</text>
</comment>
<organism evidence="3 4">
    <name type="scientific">Occultella gossypii</name>
    <dbReference type="NCBI Taxonomy" id="2800820"/>
    <lineage>
        <taxon>Bacteria</taxon>
        <taxon>Bacillati</taxon>
        <taxon>Actinomycetota</taxon>
        <taxon>Actinomycetes</taxon>
        <taxon>Micrococcales</taxon>
        <taxon>Ruaniaceae</taxon>
        <taxon>Occultella</taxon>
    </lineage>
</organism>
<dbReference type="EMBL" id="JAGSHT010000025">
    <property type="protein sequence ID" value="MBZ2199277.1"/>
    <property type="molecule type" value="Genomic_DNA"/>
</dbReference>
<keyword evidence="4" id="KW-1185">Reference proteome</keyword>
<protein>
    <submittedName>
        <fullName evidence="3">PspC domain-containing protein</fullName>
    </submittedName>
</protein>
<proteinExistence type="predicted"/>
<reference evidence="3 4" key="1">
    <citation type="submission" date="2021-04" db="EMBL/GenBank/DDBJ databases">
        <title>Ruania sp. nov., isolated from sandy soil of mangrove forest.</title>
        <authorList>
            <person name="Ge X."/>
            <person name="Huang R."/>
            <person name="Liu W."/>
        </authorList>
    </citation>
    <scope>NUCLEOTIDE SEQUENCE [LARGE SCALE GENOMIC DNA]</scope>
    <source>
        <strain evidence="3 4">N2-46</strain>
    </source>
</reference>
<gene>
    <name evidence="3" type="ORF">KCQ71_24235</name>
</gene>
<sequence>MDAIFDTIRKIGFRRGPSRILGGIGGGIADQTGVSVGLIRILLLLLGLLPILGWGTYLVAWVLLPWQDGSIPLERFIRQLTNSRSQ</sequence>
<evidence type="ECO:0000259" key="2">
    <source>
        <dbReference type="Pfam" id="PF04024"/>
    </source>
</evidence>
<name>A0ABS7SG02_9MICO</name>